<comment type="caution">
    <text evidence="3">The sequence shown here is derived from an EMBL/GenBank/DDBJ whole genome shotgun (WGS) entry which is preliminary data.</text>
</comment>
<reference evidence="3" key="1">
    <citation type="submission" date="2018-05" db="EMBL/GenBank/DDBJ databases">
        <title>Effector identification in a new, highly contiguous assembly of the strawberry crown rot pathogen Phytophthora cactorum.</title>
        <authorList>
            <person name="Armitage A.D."/>
            <person name="Nellist C.F."/>
            <person name="Bates H."/>
            <person name="Vickerstaff R.J."/>
            <person name="Harrison R.J."/>
        </authorList>
    </citation>
    <scope>NUCLEOTIDE SEQUENCE</scope>
    <source>
        <strain evidence="2">4032</strain>
        <strain evidence="3">P421</strain>
    </source>
</reference>
<dbReference type="EMBL" id="RCMI01000403">
    <property type="protein sequence ID" value="KAG2912774.1"/>
    <property type="molecule type" value="Genomic_DNA"/>
</dbReference>
<evidence type="ECO:0000256" key="1">
    <source>
        <dbReference type="SAM" id="MobiDB-lite"/>
    </source>
</evidence>
<evidence type="ECO:0000313" key="4">
    <source>
        <dbReference type="Proteomes" id="UP000760860"/>
    </source>
</evidence>
<dbReference type="EMBL" id="RCMV01001053">
    <property type="protein sequence ID" value="KAG3210701.1"/>
    <property type="molecule type" value="Genomic_DNA"/>
</dbReference>
<evidence type="ECO:0000313" key="3">
    <source>
        <dbReference type="EMBL" id="KAG3210701.1"/>
    </source>
</evidence>
<dbReference type="PANTHER" id="PTHR31569">
    <property type="entry name" value="SWIM-TYPE DOMAIN-CONTAINING PROTEIN"/>
    <property type="match status" value="1"/>
</dbReference>
<dbReference type="AlphaFoldDB" id="A0A8T1HEW0"/>
<sequence length="237" mass="26153">MEVGIQVYKISRSSCGAPPTGVEQNEWRSQRRGYSVTCPDLAKAEFVSWEALHSYLDLYQKETFQVLRTRSTKSVAERNMQIKNAQNSSAGVIPDEWEVYAKTIICTHGGKYRCHDKGKRPRQEVRLMGCTTQINACVQGVSEPPVKFAVCVTKTALTHNHKLGLRAYKHYLANRMSVREVGGACGAVSGAVRGEIEPMDLPAPGFEISSPIRARGRPKQKAKVNKAKKSTSISGKG</sequence>
<protein>
    <submittedName>
        <fullName evidence="3">Uncharacterized protein</fullName>
    </submittedName>
</protein>
<dbReference type="VEuPathDB" id="FungiDB:PC110_g12738"/>
<proteinExistence type="predicted"/>
<evidence type="ECO:0000313" key="2">
    <source>
        <dbReference type="EMBL" id="KAG2912774.1"/>
    </source>
</evidence>
<dbReference type="Proteomes" id="UP000760860">
    <property type="component" value="Unassembled WGS sequence"/>
</dbReference>
<name>A0A8T1HEW0_9STRA</name>
<dbReference type="PANTHER" id="PTHR31569:SF4">
    <property type="entry name" value="SWIM-TYPE DOMAIN-CONTAINING PROTEIN"/>
    <property type="match status" value="1"/>
</dbReference>
<dbReference type="InterPro" id="IPR052579">
    <property type="entry name" value="Zinc_finger_SWIM"/>
</dbReference>
<feature type="region of interest" description="Disordered" evidence="1">
    <location>
        <begin position="207"/>
        <end position="237"/>
    </location>
</feature>
<gene>
    <name evidence="2" type="ORF">PC115_g12222</name>
    <name evidence="3" type="ORF">PC129_g18302</name>
</gene>
<dbReference type="Proteomes" id="UP000774804">
    <property type="component" value="Unassembled WGS sequence"/>
</dbReference>
<organism evidence="3 4">
    <name type="scientific">Phytophthora cactorum</name>
    <dbReference type="NCBI Taxonomy" id="29920"/>
    <lineage>
        <taxon>Eukaryota</taxon>
        <taxon>Sar</taxon>
        <taxon>Stramenopiles</taxon>
        <taxon>Oomycota</taxon>
        <taxon>Peronosporomycetes</taxon>
        <taxon>Peronosporales</taxon>
        <taxon>Peronosporaceae</taxon>
        <taxon>Phytophthora</taxon>
    </lineage>
</organism>
<accession>A0A8T1HEW0</accession>
<feature type="compositionally biased region" description="Basic residues" evidence="1">
    <location>
        <begin position="214"/>
        <end position="229"/>
    </location>
</feature>